<evidence type="ECO:0000313" key="1">
    <source>
        <dbReference type="EMBL" id="GBH22007.1"/>
    </source>
</evidence>
<reference evidence="1" key="1">
    <citation type="submission" date="2017-04" db="EMBL/GenBank/DDBJ databases">
        <title>Unveiling RNA virosphere associated with marine microorganisms.</title>
        <authorList>
            <person name="Urayama S."/>
            <person name="Takaki Y."/>
            <person name="Nishi S."/>
            <person name="Yoshida Y."/>
            <person name="Deguchi S."/>
            <person name="Takai K."/>
            <person name="Nunoura T."/>
        </authorList>
    </citation>
    <scope>NUCLEOTIDE SEQUENCE</scope>
</reference>
<proteinExistence type="predicted"/>
<name>A0A2V0RA88_9ZZZZ</name>
<organism evidence="1">
    <name type="scientific">viral metagenome</name>
    <dbReference type="NCBI Taxonomy" id="1070528"/>
    <lineage>
        <taxon>unclassified sequences</taxon>
        <taxon>metagenomes</taxon>
        <taxon>organismal metagenomes</taxon>
    </lineage>
</organism>
<comment type="caution">
    <text evidence="1">The sequence shown here is derived from an EMBL/GenBank/DDBJ whole genome shotgun (WGS) entry which is preliminary data.</text>
</comment>
<accession>A0A2V0RA88</accession>
<sequence>MAQQNMVLDINNFAPVISSIGSQLCSLAAHRFLTSRKQFGNGAKSFEEFFAEVGGIIGMMGINSQTPSGIREGIYKLYRSALLFGDLFPENFGIQNQQHIKPAPEFTAVARKLEVTRPQGHRVNIIFNPHEVRFTTTANVQAGDILGTVALPIRGSVIATRNCNVNSIGGQLVSERPIITAAAPMPANTVIVASFDATEVGYDEGDQLFALGIANLANKFNGAVMPMSRHNYMMQIYAAIPNGMSDKDLSAILHFAQAAPVVLGMMDRLTSAPKWVLDY</sequence>
<dbReference type="EMBL" id="BDQA01000528">
    <property type="protein sequence ID" value="GBH22007.1"/>
    <property type="molecule type" value="Genomic_RNA"/>
</dbReference>
<dbReference type="AlphaFoldDB" id="A0A2V0RA88"/>
<protein>
    <submittedName>
        <fullName evidence="1">VP12</fullName>
    </submittedName>
</protein>